<keyword evidence="2" id="KW-1185">Reference proteome</keyword>
<evidence type="ECO:0000313" key="2">
    <source>
        <dbReference type="Proteomes" id="UP000187012"/>
    </source>
</evidence>
<evidence type="ECO:0000313" key="1">
    <source>
        <dbReference type="EMBL" id="SIT48797.1"/>
    </source>
</evidence>
<proteinExistence type="predicted"/>
<protein>
    <submittedName>
        <fullName evidence="1">Uncharacterized protein</fullName>
    </submittedName>
</protein>
<organism evidence="1 2">
    <name type="scientific">Paraburkholderia ribeironis</name>
    <dbReference type="NCBI Taxonomy" id="1247936"/>
    <lineage>
        <taxon>Bacteria</taxon>
        <taxon>Pseudomonadati</taxon>
        <taxon>Pseudomonadota</taxon>
        <taxon>Betaproteobacteria</taxon>
        <taxon>Burkholderiales</taxon>
        <taxon>Burkholderiaceae</taxon>
        <taxon>Paraburkholderia</taxon>
    </lineage>
</organism>
<reference evidence="1 2" key="1">
    <citation type="submission" date="2016-12" db="EMBL/GenBank/DDBJ databases">
        <authorList>
            <person name="Song W.-J."/>
            <person name="Kurnit D.M."/>
        </authorList>
    </citation>
    <scope>NUCLEOTIDE SEQUENCE [LARGE SCALE GENOMIC DNA]</scope>
    <source>
        <strain evidence="1 2">STM7296</strain>
    </source>
</reference>
<sequence length="303" mass="33525">MRLLRRRGCAAVRGRPFGRRVQEFFHFLERPGVEVLVFLRDAQHVPPRGKRMQVDVDVFQHRHAFLEDVVVEQHEAVVHRGAGRAQRVDEVDLAAAVGGQVFDQQHALTFGQQTFDLRVTAETLGLLAHVLHRHHQAVGQPCRERNASGFATGHGVDLLVADVAQDGGLGHFHQTTAHARIRDQLAAVDINGARPAGRENVRFLRVEVHCLHFQQHFGGRVGDRLAIEACHGRILRYERGEAGAGPDGAASEVAAPCRAGYAAGQWSAGRFLLRAWADILPELDPSEEAVVPGYRQRRPSWPG</sequence>
<name>A0A1N7SN97_9BURK</name>
<gene>
    <name evidence="1" type="ORF">BN2475_1140009</name>
</gene>
<accession>A0A1N7SN97</accession>
<dbReference type="EMBL" id="CYGX02000114">
    <property type="protein sequence ID" value="SIT48797.1"/>
    <property type="molecule type" value="Genomic_DNA"/>
</dbReference>
<dbReference type="AlphaFoldDB" id="A0A1N7SN97"/>
<dbReference type="Proteomes" id="UP000187012">
    <property type="component" value="Unassembled WGS sequence"/>
</dbReference>